<dbReference type="Gene3D" id="3.30.160.20">
    <property type="match status" value="1"/>
</dbReference>
<dbReference type="Gene3D" id="3.30.70.1660">
    <property type="match status" value="1"/>
</dbReference>
<comment type="similarity">
    <text evidence="1">Belongs to the prokaryotic/mitochondrial release factor family.</text>
</comment>
<evidence type="ECO:0000256" key="2">
    <source>
        <dbReference type="ARBA" id="ARBA00022481"/>
    </source>
</evidence>
<dbReference type="SUPFAM" id="SSF75620">
    <property type="entry name" value="Release factor"/>
    <property type="match status" value="1"/>
</dbReference>
<organism evidence="4 5">
    <name type="scientific">Candidatus Tagabacteria bacterium RIFCSPLOWO2_01_FULL_42_9</name>
    <dbReference type="NCBI Taxonomy" id="1802296"/>
    <lineage>
        <taxon>Bacteria</taxon>
        <taxon>Candidatus Tagaibacteriota</taxon>
    </lineage>
</organism>
<name>A0A1G2LTW7_9BACT</name>
<dbReference type="PANTHER" id="PTHR43116:SF3">
    <property type="entry name" value="CLASS I PEPTIDE CHAIN RELEASE FACTOR"/>
    <property type="match status" value="1"/>
</dbReference>
<dbReference type="PANTHER" id="PTHR43116">
    <property type="entry name" value="PEPTIDE CHAIN RELEASE FACTOR 2"/>
    <property type="match status" value="1"/>
</dbReference>
<evidence type="ECO:0000259" key="3">
    <source>
        <dbReference type="PROSITE" id="PS00745"/>
    </source>
</evidence>
<evidence type="ECO:0000313" key="4">
    <source>
        <dbReference type="EMBL" id="OHA15085.1"/>
    </source>
</evidence>
<dbReference type="Pfam" id="PF03462">
    <property type="entry name" value="PCRF"/>
    <property type="match status" value="1"/>
</dbReference>
<sequence length="289" mass="32936">MDAIMKRIAEIEKEMTGSDFWENKERARKFVKELSNLKEQKAGSGVKYDKGEAVLTLFSGAGGDDAEDWTEILFKMYSKFSEKKGWPVKILHEHRNDIGGIKNIAFEVQGKDAYGILKGEGGVHRLVRISSFSARKLRHTSFALLEVLPKFVEIADAKIDESDLKINFARSSGPGGQNVNKRETAVRVSHIPTGLVVHVESERSQSQNRERAIELLRSKLYNYKKKERENEKRVLREGKKVEAEWGHQIRSYVFHPYKMVKDHRTDVETSDVDGVLSGNLDKFIEAEQA</sequence>
<evidence type="ECO:0000313" key="5">
    <source>
        <dbReference type="Proteomes" id="UP000178116"/>
    </source>
</evidence>
<dbReference type="GO" id="GO:0003747">
    <property type="term" value="F:translation release factor activity"/>
    <property type="evidence" value="ECO:0007669"/>
    <property type="project" value="InterPro"/>
</dbReference>
<comment type="caution">
    <text evidence="4">The sequence shown here is derived from an EMBL/GenBank/DDBJ whole genome shotgun (WGS) entry which is preliminary data.</text>
</comment>
<accession>A0A1G2LTW7</accession>
<reference evidence="4 5" key="1">
    <citation type="journal article" date="2016" name="Nat. Commun.">
        <title>Thousands of microbial genomes shed light on interconnected biogeochemical processes in an aquifer system.</title>
        <authorList>
            <person name="Anantharaman K."/>
            <person name="Brown C.T."/>
            <person name="Hug L.A."/>
            <person name="Sharon I."/>
            <person name="Castelle C.J."/>
            <person name="Probst A.J."/>
            <person name="Thomas B.C."/>
            <person name="Singh A."/>
            <person name="Wilkins M.J."/>
            <person name="Karaoz U."/>
            <person name="Brodie E.L."/>
            <person name="Williams K.H."/>
            <person name="Hubbard S.S."/>
            <person name="Banfield J.F."/>
        </authorList>
    </citation>
    <scope>NUCLEOTIDE SEQUENCE [LARGE SCALE GENOMIC DNA]</scope>
</reference>
<dbReference type="AlphaFoldDB" id="A0A1G2LTW7"/>
<dbReference type="EMBL" id="MHRA01000029">
    <property type="protein sequence ID" value="OHA15085.1"/>
    <property type="molecule type" value="Genomic_DNA"/>
</dbReference>
<dbReference type="Proteomes" id="UP000178116">
    <property type="component" value="Unassembled WGS sequence"/>
</dbReference>
<dbReference type="PROSITE" id="PS00745">
    <property type="entry name" value="RF_PROK_I"/>
    <property type="match status" value="1"/>
</dbReference>
<evidence type="ECO:0000256" key="1">
    <source>
        <dbReference type="ARBA" id="ARBA00010835"/>
    </source>
</evidence>
<protein>
    <recommendedName>
        <fullName evidence="3">Prokaryotic-type class I peptide chain release factors domain-containing protein</fullName>
    </recommendedName>
</protein>
<feature type="domain" description="Prokaryotic-type class I peptide chain release factors" evidence="3">
    <location>
        <begin position="170"/>
        <end position="186"/>
    </location>
</feature>
<dbReference type="GO" id="GO:0005737">
    <property type="term" value="C:cytoplasm"/>
    <property type="evidence" value="ECO:0007669"/>
    <property type="project" value="UniProtKB-ARBA"/>
</dbReference>
<dbReference type="Pfam" id="PF00472">
    <property type="entry name" value="RF-1"/>
    <property type="match status" value="1"/>
</dbReference>
<keyword evidence="2" id="KW-0488">Methylation</keyword>
<gene>
    <name evidence="4" type="ORF">A3A10_01170</name>
</gene>
<dbReference type="SMART" id="SM00937">
    <property type="entry name" value="PCRF"/>
    <property type="match status" value="1"/>
</dbReference>
<dbReference type="InterPro" id="IPR045853">
    <property type="entry name" value="Pep_chain_release_fac_I_sf"/>
</dbReference>
<dbReference type="InterPro" id="IPR000352">
    <property type="entry name" value="Pep_chain_release_fac_I"/>
</dbReference>
<proteinExistence type="inferred from homology"/>
<dbReference type="Gene3D" id="1.20.58.410">
    <property type="entry name" value="Release factor"/>
    <property type="match status" value="1"/>
</dbReference>
<dbReference type="InterPro" id="IPR005139">
    <property type="entry name" value="PCRF"/>
</dbReference>